<dbReference type="RefSeq" id="WP_307263261.1">
    <property type="nucleotide sequence ID" value="NZ_JAUSVL010000001.1"/>
</dbReference>
<feature type="region of interest" description="Disordered" evidence="1">
    <location>
        <begin position="98"/>
        <end position="122"/>
    </location>
</feature>
<evidence type="ECO:0000256" key="1">
    <source>
        <dbReference type="SAM" id="MobiDB-lite"/>
    </source>
</evidence>
<dbReference type="GO" id="GO:0000428">
    <property type="term" value="C:DNA-directed RNA polymerase complex"/>
    <property type="evidence" value="ECO:0007669"/>
    <property type="project" value="UniProtKB-KW"/>
</dbReference>
<dbReference type="AlphaFoldDB" id="A0AAE4AQF6"/>
<dbReference type="GO" id="GO:0006352">
    <property type="term" value="P:DNA-templated transcription initiation"/>
    <property type="evidence" value="ECO:0007669"/>
    <property type="project" value="InterPro"/>
</dbReference>
<accession>A0AAE4AQF6</accession>
<sequence length="122" mass="13539">MRTRKASSLDALASLVKIGLASSESQTRLASETMRCARIAAIMAVKSGLVTWDDVDDITQSITLKSWRYLQRWESSKGGWSTYVGKIAQSVIGDYGRRNGRRQDAENAYRDMNSSELGADDE</sequence>
<evidence type="ECO:0000313" key="3">
    <source>
        <dbReference type="Proteomes" id="UP001238163"/>
    </source>
</evidence>
<dbReference type="EMBL" id="JAUSVL010000001">
    <property type="protein sequence ID" value="MDQ0291043.1"/>
    <property type="molecule type" value="Genomic_DNA"/>
</dbReference>
<dbReference type="GO" id="GO:0003700">
    <property type="term" value="F:DNA-binding transcription factor activity"/>
    <property type="evidence" value="ECO:0007669"/>
    <property type="project" value="InterPro"/>
</dbReference>
<feature type="compositionally biased region" description="Basic and acidic residues" evidence="1">
    <location>
        <begin position="98"/>
        <end position="109"/>
    </location>
</feature>
<keyword evidence="2" id="KW-0240">DNA-directed RNA polymerase</keyword>
<organism evidence="2 3">
    <name type="scientific">Oligosphaera ethanolica</name>
    <dbReference type="NCBI Taxonomy" id="760260"/>
    <lineage>
        <taxon>Bacteria</taxon>
        <taxon>Pseudomonadati</taxon>
        <taxon>Lentisphaerota</taxon>
        <taxon>Oligosphaeria</taxon>
        <taxon>Oligosphaerales</taxon>
        <taxon>Oligosphaeraceae</taxon>
        <taxon>Oligosphaera</taxon>
    </lineage>
</organism>
<protein>
    <submittedName>
        <fullName evidence="2">DNA-directed RNA polymerase specialized sigma24 family protein</fullName>
    </submittedName>
</protein>
<comment type="caution">
    <text evidence="2">The sequence shown here is derived from an EMBL/GenBank/DDBJ whole genome shotgun (WGS) entry which is preliminary data.</text>
</comment>
<gene>
    <name evidence="2" type="ORF">J3R75_003150</name>
</gene>
<proteinExistence type="predicted"/>
<keyword evidence="2" id="KW-0804">Transcription</keyword>
<evidence type="ECO:0000313" key="2">
    <source>
        <dbReference type="EMBL" id="MDQ0291043.1"/>
    </source>
</evidence>
<dbReference type="InterPro" id="IPR013325">
    <property type="entry name" value="RNA_pol_sigma_r2"/>
</dbReference>
<name>A0AAE4AQF6_9BACT</name>
<dbReference type="SUPFAM" id="SSF88946">
    <property type="entry name" value="Sigma2 domain of RNA polymerase sigma factors"/>
    <property type="match status" value="1"/>
</dbReference>
<dbReference type="Gene3D" id="1.10.1740.10">
    <property type="match status" value="1"/>
</dbReference>
<keyword evidence="3" id="KW-1185">Reference proteome</keyword>
<reference evidence="2" key="1">
    <citation type="submission" date="2023-07" db="EMBL/GenBank/DDBJ databases">
        <title>Genomic Encyclopedia of Type Strains, Phase IV (KMG-IV): sequencing the most valuable type-strain genomes for metagenomic binning, comparative biology and taxonomic classification.</title>
        <authorList>
            <person name="Goeker M."/>
        </authorList>
    </citation>
    <scope>NUCLEOTIDE SEQUENCE</scope>
    <source>
        <strain evidence="2">DSM 24202</strain>
    </source>
</reference>
<dbReference type="Proteomes" id="UP001238163">
    <property type="component" value="Unassembled WGS sequence"/>
</dbReference>